<organism evidence="12 13">
    <name type="scientific">Aplysia californica</name>
    <name type="common">California sea hare</name>
    <dbReference type="NCBI Taxonomy" id="6500"/>
    <lineage>
        <taxon>Eukaryota</taxon>
        <taxon>Metazoa</taxon>
        <taxon>Spiralia</taxon>
        <taxon>Lophotrochozoa</taxon>
        <taxon>Mollusca</taxon>
        <taxon>Gastropoda</taxon>
        <taxon>Heterobranchia</taxon>
        <taxon>Euthyneura</taxon>
        <taxon>Tectipleura</taxon>
        <taxon>Aplysiida</taxon>
        <taxon>Aplysioidea</taxon>
        <taxon>Aplysiidae</taxon>
        <taxon>Aplysia</taxon>
    </lineage>
</organism>
<feature type="compositionally biased region" description="Basic and acidic residues" evidence="9">
    <location>
        <begin position="435"/>
        <end position="444"/>
    </location>
</feature>
<dbReference type="RefSeq" id="XP_005095260.2">
    <property type="nucleotide sequence ID" value="XM_005095203.3"/>
</dbReference>
<accession>A0ABM0JJQ1</accession>
<proteinExistence type="predicted"/>
<evidence type="ECO:0000256" key="6">
    <source>
        <dbReference type="ARBA" id="ARBA00023163"/>
    </source>
</evidence>
<keyword evidence="5" id="KW-0238">DNA-binding</keyword>
<keyword evidence="6" id="KW-0804">Transcription</keyword>
<feature type="compositionally biased region" description="Polar residues" evidence="9">
    <location>
        <begin position="772"/>
        <end position="797"/>
    </location>
</feature>
<feature type="domain" description="Nuclear receptor" evidence="10">
    <location>
        <begin position="513"/>
        <end position="588"/>
    </location>
</feature>
<dbReference type="SUPFAM" id="SSF57716">
    <property type="entry name" value="Glucocorticoid receptor-like (DNA-binding domain)"/>
    <property type="match status" value="1"/>
</dbReference>
<feature type="compositionally biased region" description="Acidic residues" evidence="9">
    <location>
        <begin position="126"/>
        <end position="135"/>
    </location>
</feature>
<feature type="region of interest" description="Disordered" evidence="9">
    <location>
        <begin position="192"/>
        <end position="315"/>
    </location>
</feature>
<evidence type="ECO:0000256" key="4">
    <source>
        <dbReference type="ARBA" id="ARBA00023015"/>
    </source>
</evidence>
<gene>
    <name evidence="13" type="primary">LOC101860559</name>
</gene>
<feature type="region of interest" description="Disordered" evidence="9">
    <location>
        <begin position="953"/>
        <end position="990"/>
    </location>
</feature>
<dbReference type="SMART" id="SM00399">
    <property type="entry name" value="ZnF_C4"/>
    <property type="match status" value="1"/>
</dbReference>
<evidence type="ECO:0000256" key="3">
    <source>
        <dbReference type="ARBA" id="ARBA00022833"/>
    </source>
</evidence>
<keyword evidence="8" id="KW-0539">Nucleus</keyword>
<feature type="compositionally biased region" description="Polar residues" evidence="9">
    <location>
        <begin position="137"/>
        <end position="149"/>
    </location>
</feature>
<keyword evidence="3" id="KW-0862">Zinc</keyword>
<keyword evidence="2" id="KW-0863">Zinc-finger</keyword>
<reference evidence="13" key="1">
    <citation type="submission" date="2025-08" db="UniProtKB">
        <authorList>
            <consortium name="RefSeq"/>
        </authorList>
    </citation>
    <scope>IDENTIFICATION</scope>
</reference>
<feature type="compositionally biased region" description="Low complexity" evidence="9">
    <location>
        <begin position="195"/>
        <end position="259"/>
    </location>
</feature>
<dbReference type="PROSITE" id="PS51030">
    <property type="entry name" value="NUCLEAR_REC_DBD_2"/>
    <property type="match status" value="1"/>
</dbReference>
<sequence length="1335" mass="143560">MTAVFPPYVPVASFTLSMEAASQEEVSNPSPAGLFRDLKLKRKRVRDILSESDAVMPGQLGFSEVSECDQQSDVSSGSADSAYVSDRTSDFDTAPPAKRQALSLPGTGGGEVKVEEEDSSSGSGGDVEEEEEGAGENDQSAITTTQQQKFAGGQKSPKEMTSSSSSEASSSPVAEDCVASSAASITINSFPVAASSSSSLSSSCSLSMSSGSSSISSNSPASSSPSPTFSTSSSQDSGVSISSTSLTFSSSYNTSPSTTVEEPKAELQQQQQTQQQQPAAATTVTPSSSPSSQTPPTASAPPTTSGSSPSAMTGNPMILSCPPAYLMQLSNGFAAHPTSGMKIIPMMSISSAGVFQPVPTPMFIAAPTDGYLVSAADSPFTHGASIITYPTLDGPKAVSTEDVLKLDKPQVIIPGTATAGDYPTLNLPSPKFKQPKKEDSNATRLEKDTEFISHYTNGAFVYRGHLAENPHNLKPRPTPPAEGAAATAAGVPGYSNNMEAGGVKGEESEGEEALVCAICNDKATGLHYGIITCEGCKGFFKRTVQNKRVYTCVAESNCEINKAQRNRCQYCRFKKCLKMGMVLAAVREDRMPGGRNSGAVYNLYKVKYKKHKRREGAEKGVRHHHRVPMPTCKLEMPDVIPGYPGENMLSSDSAYESSTDCASDANSVVSGKSGNTYRPYAHPFYPQGYPAYQGGPPSMAGSSVGGDRSPQAKPHINYPLADSYRKPGTPSSSYHSSPHKSRFDQGMYTYQEGRPSLKVPSPPGAGDHRQSHSAVMSGESSPPSYGQQMYSRTSQLPGSPRGLEGAYSHHVTPTSNPLPHDSAASYKHPQPQQQQQMSPVMQMNRYFYEAGVPSHQSFPPEGSDGARAQGPPDQKCEQPSAQGPHPDHRFMELPHNYSTNKRSYHPVSESQPMEGAESAVGGFPSGEQVPGGMQVKQEVDTRSESHGLMGEGVHASSAGFPGRRDSGPYSSAKTFPGTLSSSSPISTTAPSIAPEDSHYYYSASCNTSPKLHVPQHLSGSVPSSSTHTFKSPASSRHHHHHHNHHHHHHHHHQPLASDMTTTTNTKPPPGDSPQSNQDNVMFKNPQPLATGGSSLPFYSSPSALLADLAKNDCLLSIAEDYQIDQFTGSEENVAQALCQVGDNIVMRFVHWMKQLPFYKEIPKELQTEILMSKWHELLLLIMTAYGPVTKHWAKKAGPKPSFSELFSSNMSRMQEYLEKSFGKYFSVEQLRAEIGPLMEKVTAIMAYFWQLAVTRKELLCLMVILLLSHESAKKETVLHHIASSYKQALQQYILERFPSEANRLGDLLQQFASIEAASAQLLSSKMIYIPFLLNS</sequence>
<feature type="region of interest" description="Disordered" evidence="9">
    <location>
        <begin position="696"/>
        <end position="837"/>
    </location>
</feature>
<feature type="region of interest" description="Disordered" evidence="9">
    <location>
        <begin position="50"/>
        <end position="180"/>
    </location>
</feature>
<feature type="region of interest" description="Disordered" evidence="9">
    <location>
        <begin position="852"/>
        <end position="892"/>
    </location>
</feature>
<dbReference type="PRINTS" id="PR00047">
    <property type="entry name" value="STROIDFINGER"/>
</dbReference>
<protein>
    <submittedName>
        <fullName evidence="13">Uncharacterized protein LOC101860559</fullName>
    </submittedName>
</protein>
<feature type="region of interest" description="Disordered" evidence="9">
    <location>
        <begin position="1012"/>
        <end position="1086"/>
    </location>
</feature>
<feature type="domain" description="NR LBD" evidence="11">
    <location>
        <begin position="1100"/>
        <end position="1335"/>
    </location>
</feature>
<dbReference type="SMART" id="SM00430">
    <property type="entry name" value="HOLI"/>
    <property type="match status" value="1"/>
</dbReference>
<evidence type="ECO:0000259" key="10">
    <source>
        <dbReference type="PROSITE" id="PS51030"/>
    </source>
</evidence>
<feature type="region of interest" description="Disordered" evidence="9">
    <location>
        <begin position="423"/>
        <end position="444"/>
    </location>
</feature>
<dbReference type="GeneID" id="101860559"/>
<keyword evidence="1" id="KW-0479">Metal-binding</keyword>
<evidence type="ECO:0000256" key="8">
    <source>
        <dbReference type="ARBA" id="ARBA00023242"/>
    </source>
</evidence>
<dbReference type="InterPro" id="IPR000536">
    <property type="entry name" value="Nucl_hrmn_rcpt_lig-bd"/>
</dbReference>
<dbReference type="InterPro" id="IPR050200">
    <property type="entry name" value="Nuclear_hormone_rcpt_NR3"/>
</dbReference>
<keyword evidence="7" id="KW-0675">Receptor</keyword>
<dbReference type="Pfam" id="PF00104">
    <property type="entry name" value="Hormone_recep"/>
    <property type="match status" value="1"/>
</dbReference>
<feature type="compositionally biased region" description="Low complexity" evidence="9">
    <location>
        <begin position="980"/>
        <end position="990"/>
    </location>
</feature>
<keyword evidence="4" id="KW-0805">Transcription regulation</keyword>
<dbReference type="Pfam" id="PF00105">
    <property type="entry name" value="zf-C4"/>
    <property type="match status" value="1"/>
</dbReference>
<evidence type="ECO:0000256" key="7">
    <source>
        <dbReference type="ARBA" id="ARBA00023170"/>
    </source>
</evidence>
<dbReference type="InterPro" id="IPR013088">
    <property type="entry name" value="Znf_NHR/GATA"/>
</dbReference>
<name>A0ABM0JJQ1_APLCA</name>
<dbReference type="InterPro" id="IPR001628">
    <property type="entry name" value="Znf_hrmn_rcpt"/>
</dbReference>
<feature type="compositionally biased region" description="Low complexity" evidence="9">
    <location>
        <begin position="268"/>
        <end position="311"/>
    </location>
</feature>
<evidence type="ECO:0000256" key="5">
    <source>
        <dbReference type="ARBA" id="ARBA00023125"/>
    </source>
</evidence>
<dbReference type="SUPFAM" id="SSF48508">
    <property type="entry name" value="Nuclear receptor ligand-binding domain"/>
    <property type="match status" value="1"/>
</dbReference>
<evidence type="ECO:0000313" key="13">
    <source>
        <dbReference type="RefSeq" id="XP_005095260.2"/>
    </source>
</evidence>
<feature type="compositionally biased region" description="Polar residues" evidence="9">
    <location>
        <begin position="1017"/>
        <end position="1034"/>
    </location>
</feature>
<dbReference type="PROSITE" id="PS51843">
    <property type="entry name" value="NR_LBD"/>
    <property type="match status" value="1"/>
</dbReference>
<evidence type="ECO:0000313" key="12">
    <source>
        <dbReference type="Proteomes" id="UP000694888"/>
    </source>
</evidence>
<evidence type="ECO:0000256" key="2">
    <source>
        <dbReference type="ARBA" id="ARBA00022771"/>
    </source>
</evidence>
<evidence type="ECO:0000256" key="1">
    <source>
        <dbReference type="ARBA" id="ARBA00022723"/>
    </source>
</evidence>
<feature type="compositionally biased region" description="Polar residues" evidence="9">
    <location>
        <begin position="968"/>
        <end position="979"/>
    </location>
</feature>
<dbReference type="Gene3D" id="3.30.50.10">
    <property type="entry name" value="Erythroid Transcription Factor GATA-1, subunit A"/>
    <property type="match status" value="1"/>
</dbReference>
<keyword evidence="12" id="KW-1185">Reference proteome</keyword>
<evidence type="ECO:0000259" key="11">
    <source>
        <dbReference type="PROSITE" id="PS51843"/>
    </source>
</evidence>
<feature type="compositionally biased region" description="Basic residues" evidence="9">
    <location>
        <begin position="1035"/>
        <end position="1053"/>
    </location>
</feature>
<feature type="compositionally biased region" description="Low complexity" evidence="9">
    <location>
        <begin position="162"/>
        <end position="171"/>
    </location>
</feature>
<dbReference type="Gene3D" id="1.10.565.10">
    <property type="entry name" value="Retinoid X Receptor"/>
    <property type="match status" value="1"/>
</dbReference>
<dbReference type="Proteomes" id="UP000694888">
    <property type="component" value="Unplaced"/>
</dbReference>
<evidence type="ECO:0000256" key="9">
    <source>
        <dbReference type="SAM" id="MobiDB-lite"/>
    </source>
</evidence>
<dbReference type="CDD" id="cd07168">
    <property type="entry name" value="NR_DBD_DHR4_like"/>
    <property type="match status" value="1"/>
</dbReference>
<dbReference type="InterPro" id="IPR035500">
    <property type="entry name" value="NHR-like_dom_sf"/>
</dbReference>
<dbReference type="PANTHER" id="PTHR48092">
    <property type="entry name" value="KNIRPS-RELATED PROTEIN-RELATED"/>
    <property type="match status" value="1"/>
</dbReference>
<feature type="compositionally biased region" description="Polar residues" evidence="9">
    <location>
        <begin position="68"/>
        <end position="79"/>
    </location>
</feature>
<dbReference type="PROSITE" id="PS00031">
    <property type="entry name" value="NUCLEAR_REC_DBD_1"/>
    <property type="match status" value="1"/>
</dbReference>